<dbReference type="Proteomes" id="UP000094455">
    <property type="component" value="Unassembled WGS sequence"/>
</dbReference>
<evidence type="ECO:0000313" key="5">
    <source>
        <dbReference type="Proteomes" id="UP000094455"/>
    </source>
</evidence>
<dbReference type="InterPro" id="IPR012981">
    <property type="entry name" value="PIH1_N"/>
</dbReference>
<dbReference type="STRING" id="763406.A0A1E3NRJ6"/>
<dbReference type="AlphaFoldDB" id="A0A1E3NRJ6"/>
<evidence type="ECO:0000256" key="1">
    <source>
        <dbReference type="ARBA" id="ARBA00008511"/>
    </source>
</evidence>
<accession>A0A1E3NRJ6</accession>
<dbReference type="GO" id="GO:0097255">
    <property type="term" value="C:R2TP complex"/>
    <property type="evidence" value="ECO:0007669"/>
    <property type="project" value="TreeGrafter"/>
</dbReference>
<dbReference type="PANTHER" id="PTHR22997:SF0">
    <property type="entry name" value="PIH1 DOMAIN-CONTAINING PROTEIN 1"/>
    <property type="match status" value="1"/>
</dbReference>
<feature type="domain" description="PIH1 N-terminal" evidence="2">
    <location>
        <begin position="6"/>
        <end position="163"/>
    </location>
</feature>
<dbReference type="GO" id="GO:0005737">
    <property type="term" value="C:cytoplasm"/>
    <property type="evidence" value="ECO:0007669"/>
    <property type="project" value="TreeGrafter"/>
</dbReference>
<keyword evidence="5" id="KW-1185">Reference proteome</keyword>
<dbReference type="InterPro" id="IPR050734">
    <property type="entry name" value="PIH1/Kintoun_subfamily"/>
</dbReference>
<dbReference type="OrthoDB" id="5135119at2759"/>
<dbReference type="InterPro" id="IPR041441">
    <property type="entry name" value="Pih1_CS_Ascomycota"/>
</dbReference>
<proteinExistence type="inferred from homology"/>
<dbReference type="GO" id="GO:1990904">
    <property type="term" value="C:ribonucleoprotein complex"/>
    <property type="evidence" value="ECO:0007669"/>
    <property type="project" value="TreeGrafter"/>
</dbReference>
<sequence>MSYIKEEKEVNLEELALTPYFVVKTKIFTPYKIYNSGTKFFINVCSNEKVPTKELKNKYGELMEDFDAKLVFVLISKGEWEIPILTSPEIRETLDKKGNKSLLIDCAINDKYIKWCIVNEELKEILIQWCIDAVEFQAGGNFVIDRDSVSLPKRTCIGGNPQNIEVDLHHLMNTSKELEEMSKDMYEGKEDPLMLVNARRLDDLDELDAETNKKGELPPLLPVGNTSKKSNLIVEVETNENESVKNLQQKKNRLDLKPQKIRFEVSISKLPKLKTKLNHKYELQISSQLQHYKDYQLKFDQAAKNLIISDSSNVSVLNFPLPLDVTGKDITSFFVKKEKKVHVYII</sequence>
<evidence type="ECO:0000259" key="3">
    <source>
        <dbReference type="Pfam" id="PF18482"/>
    </source>
</evidence>
<dbReference type="GO" id="GO:0006364">
    <property type="term" value="P:rRNA processing"/>
    <property type="evidence" value="ECO:0007669"/>
    <property type="project" value="TreeGrafter"/>
</dbReference>
<dbReference type="EMBL" id="KV454001">
    <property type="protein sequence ID" value="ODQ48689.1"/>
    <property type="molecule type" value="Genomic_DNA"/>
</dbReference>
<dbReference type="RefSeq" id="XP_019019802.1">
    <property type="nucleotide sequence ID" value="XM_019163607.1"/>
</dbReference>
<dbReference type="GO" id="GO:0000492">
    <property type="term" value="P:box C/D snoRNP assembly"/>
    <property type="evidence" value="ECO:0007669"/>
    <property type="project" value="TreeGrafter"/>
</dbReference>
<comment type="similarity">
    <text evidence="1">Belongs to the PIH1 family.</text>
</comment>
<dbReference type="GeneID" id="30180294"/>
<dbReference type="Pfam" id="PF08190">
    <property type="entry name" value="PIH1"/>
    <property type="match status" value="1"/>
</dbReference>
<organism evidence="4 5">
    <name type="scientific">Pichia membranifaciens NRRL Y-2026</name>
    <dbReference type="NCBI Taxonomy" id="763406"/>
    <lineage>
        <taxon>Eukaryota</taxon>
        <taxon>Fungi</taxon>
        <taxon>Dikarya</taxon>
        <taxon>Ascomycota</taxon>
        <taxon>Saccharomycotina</taxon>
        <taxon>Pichiomycetes</taxon>
        <taxon>Pichiales</taxon>
        <taxon>Pichiaceae</taxon>
        <taxon>Pichia</taxon>
    </lineage>
</organism>
<evidence type="ECO:0000259" key="2">
    <source>
        <dbReference type="Pfam" id="PF08190"/>
    </source>
</evidence>
<reference evidence="4 5" key="1">
    <citation type="journal article" date="2016" name="Proc. Natl. Acad. Sci. U.S.A.">
        <title>Comparative genomics of biotechnologically important yeasts.</title>
        <authorList>
            <person name="Riley R."/>
            <person name="Haridas S."/>
            <person name="Wolfe K.H."/>
            <person name="Lopes M.R."/>
            <person name="Hittinger C.T."/>
            <person name="Goeker M."/>
            <person name="Salamov A.A."/>
            <person name="Wisecaver J.H."/>
            <person name="Long T.M."/>
            <person name="Calvey C.H."/>
            <person name="Aerts A.L."/>
            <person name="Barry K.W."/>
            <person name="Choi C."/>
            <person name="Clum A."/>
            <person name="Coughlan A.Y."/>
            <person name="Deshpande S."/>
            <person name="Douglass A.P."/>
            <person name="Hanson S.J."/>
            <person name="Klenk H.-P."/>
            <person name="LaButti K.M."/>
            <person name="Lapidus A."/>
            <person name="Lindquist E.A."/>
            <person name="Lipzen A.M."/>
            <person name="Meier-Kolthoff J.P."/>
            <person name="Ohm R.A."/>
            <person name="Otillar R.P."/>
            <person name="Pangilinan J.L."/>
            <person name="Peng Y."/>
            <person name="Rokas A."/>
            <person name="Rosa C.A."/>
            <person name="Scheuner C."/>
            <person name="Sibirny A.A."/>
            <person name="Slot J.C."/>
            <person name="Stielow J.B."/>
            <person name="Sun H."/>
            <person name="Kurtzman C.P."/>
            <person name="Blackwell M."/>
            <person name="Grigoriev I.V."/>
            <person name="Jeffries T.W."/>
        </authorList>
    </citation>
    <scope>NUCLEOTIDE SEQUENCE [LARGE SCALE GENOMIC DNA]</scope>
    <source>
        <strain evidence="4 5">NRRL Y-2026</strain>
    </source>
</reference>
<evidence type="ECO:0000313" key="4">
    <source>
        <dbReference type="EMBL" id="ODQ48689.1"/>
    </source>
</evidence>
<dbReference type="Pfam" id="PF18482">
    <property type="entry name" value="Pih1_fungal_CS"/>
    <property type="match status" value="1"/>
</dbReference>
<gene>
    <name evidence="4" type="ORF">PICMEDRAFT_70306</name>
</gene>
<dbReference type="PANTHER" id="PTHR22997">
    <property type="entry name" value="PIH1 DOMAIN-CONTAINING PROTEIN 1"/>
    <property type="match status" value="1"/>
</dbReference>
<name>A0A1E3NRJ6_9ASCO</name>
<feature type="domain" description="Pih1 Ascomycota CS" evidence="3">
    <location>
        <begin position="260"/>
        <end position="345"/>
    </location>
</feature>
<protein>
    <recommendedName>
        <fullName evidence="6">PIH1 N-terminal domain-containing protein</fullName>
    </recommendedName>
</protein>
<evidence type="ECO:0008006" key="6">
    <source>
        <dbReference type="Google" id="ProtNLM"/>
    </source>
</evidence>